<dbReference type="Pfam" id="PF26130">
    <property type="entry name" value="PB1-like"/>
    <property type="match status" value="1"/>
</dbReference>
<evidence type="ECO:0000259" key="1">
    <source>
        <dbReference type="Pfam" id="PF26130"/>
    </source>
</evidence>
<keyword evidence="3" id="KW-1185">Reference proteome</keyword>
<evidence type="ECO:0000313" key="3">
    <source>
        <dbReference type="Proteomes" id="UP001632038"/>
    </source>
</evidence>
<accession>A0ABD3D9S8</accession>
<sequence>MYDFVDLEVHFGGAFNDSGEKCYKGGGVTFFQALNAGELNFSKVKEMLVGCCNRPVSQFYFKVPDTSLDEGLRLLCPETFPEMIDMALGVKELMEIDIQHVEMESESESDSELEAYVAELDND</sequence>
<evidence type="ECO:0000313" key="2">
    <source>
        <dbReference type="EMBL" id="KAL3637660.1"/>
    </source>
</evidence>
<name>A0ABD3D9S8_9LAMI</name>
<dbReference type="InterPro" id="IPR058594">
    <property type="entry name" value="PB1-like_dom_pln"/>
</dbReference>
<dbReference type="Proteomes" id="UP001632038">
    <property type="component" value="Unassembled WGS sequence"/>
</dbReference>
<comment type="caution">
    <text evidence="2">The sequence shown here is derived from an EMBL/GenBank/DDBJ whole genome shotgun (WGS) entry which is preliminary data.</text>
</comment>
<proteinExistence type="predicted"/>
<protein>
    <recommendedName>
        <fullName evidence="1">PB1-like domain-containing protein</fullName>
    </recommendedName>
</protein>
<dbReference type="EMBL" id="JAVIJP010000023">
    <property type="protein sequence ID" value="KAL3637660.1"/>
    <property type="molecule type" value="Genomic_DNA"/>
</dbReference>
<feature type="non-terminal residue" evidence="2">
    <location>
        <position position="123"/>
    </location>
</feature>
<dbReference type="AlphaFoldDB" id="A0ABD3D9S8"/>
<reference evidence="3" key="1">
    <citation type="journal article" date="2024" name="IScience">
        <title>Strigolactones Initiate the Formation of Haustorium-like Structures in Castilleja.</title>
        <authorList>
            <person name="Buerger M."/>
            <person name="Peterson D."/>
            <person name="Chory J."/>
        </authorList>
    </citation>
    <scope>NUCLEOTIDE SEQUENCE [LARGE SCALE GENOMIC DNA]</scope>
</reference>
<organism evidence="2 3">
    <name type="scientific">Castilleja foliolosa</name>
    <dbReference type="NCBI Taxonomy" id="1961234"/>
    <lineage>
        <taxon>Eukaryota</taxon>
        <taxon>Viridiplantae</taxon>
        <taxon>Streptophyta</taxon>
        <taxon>Embryophyta</taxon>
        <taxon>Tracheophyta</taxon>
        <taxon>Spermatophyta</taxon>
        <taxon>Magnoliopsida</taxon>
        <taxon>eudicotyledons</taxon>
        <taxon>Gunneridae</taxon>
        <taxon>Pentapetalae</taxon>
        <taxon>asterids</taxon>
        <taxon>lamiids</taxon>
        <taxon>Lamiales</taxon>
        <taxon>Orobanchaceae</taxon>
        <taxon>Pedicularideae</taxon>
        <taxon>Castillejinae</taxon>
        <taxon>Castilleja</taxon>
    </lineage>
</organism>
<gene>
    <name evidence="2" type="ORF">CASFOL_018108</name>
</gene>
<feature type="domain" description="PB1-like" evidence="1">
    <location>
        <begin position="1"/>
        <end position="95"/>
    </location>
</feature>